<dbReference type="AlphaFoldDB" id="R7TC82"/>
<evidence type="ECO:0000313" key="3">
    <source>
        <dbReference type="EnsemblMetazoa" id="CapteP200747"/>
    </source>
</evidence>
<reference evidence="3" key="3">
    <citation type="submission" date="2015-06" db="UniProtKB">
        <authorList>
            <consortium name="EnsemblMetazoa"/>
        </authorList>
    </citation>
    <scope>IDENTIFICATION</scope>
</reference>
<gene>
    <name evidence="2" type="ORF">CAPTEDRAFT_200747</name>
</gene>
<feature type="region of interest" description="Disordered" evidence="1">
    <location>
        <begin position="110"/>
        <end position="131"/>
    </location>
</feature>
<evidence type="ECO:0000313" key="4">
    <source>
        <dbReference type="Proteomes" id="UP000014760"/>
    </source>
</evidence>
<dbReference type="EnsemblMetazoa" id="CapteT200747">
    <property type="protein sequence ID" value="CapteP200747"/>
    <property type="gene ID" value="CapteG200747"/>
</dbReference>
<keyword evidence="4" id="KW-1185">Reference proteome</keyword>
<feature type="region of interest" description="Disordered" evidence="1">
    <location>
        <begin position="144"/>
        <end position="173"/>
    </location>
</feature>
<name>R7TC82_CAPTE</name>
<reference evidence="4" key="1">
    <citation type="submission" date="2012-12" db="EMBL/GenBank/DDBJ databases">
        <authorList>
            <person name="Hellsten U."/>
            <person name="Grimwood J."/>
            <person name="Chapman J.A."/>
            <person name="Shapiro H."/>
            <person name="Aerts A."/>
            <person name="Otillar R.P."/>
            <person name="Terry A.Y."/>
            <person name="Boore J.L."/>
            <person name="Simakov O."/>
            <person name="Marletaz F."/>
            <person name="Cho S.-J."/>
            <person name="Edsinger-Gonzales E."/>
            <person name="Havlak P."/>
            <person name="Kuo D.-H."/>
            <person name="Larsson T."/>
            <person name="Lv J."/>
            <person name="Arendt D."/>
            <person name="Savage R."/>
            <person name="Osoegawa K."/>
            <person name="de Jong P."/>
            <person name="Lindberg D.R."/>
            <person name="Seaver E.C."/>
            <person name="Weisblat D.A."/>
            <person name="Putnam N.H."/>
            <person name="Grigoriev I.V."/>
            <person name="Rokhsar D.S."/>
        </authorList>
    </citation>
    <scope>NUCLEOTIDE SEQUENCE</scope>
    <source>
        <strain evidence="4">I ESC-2004</strain>
    </source>
</reference>
<evidence type="ECO:0000256" key="1">
    <source>
        <dbReference type="SAM" id="MobiDB-lite"/>
    </source>
</evidence>
<dbReference type="EMBL" id="AMQN01013857">
    <property type="status" value="NOT_ANNOTATED_CDS"/>
    <property type="molecule type" value="Genomic_DNA"/>
</dbReference>
<protein>
    <submittedName>
        <fullName evidence="2 3">Uncharacterized protein</fullName>
    </submittedName>
</protein>
<sequence>MLHLPSFSGIRLSGPDSEKNPSKGLHFQMHIGAKSILDLNLLLHSLPGLSWWRIRKRHEQAYQGLVPEEIFALLDELEGKVLSSVDEDIDCPTIEESSEKVLKEAAAAVEAEDDDHEYDCGDRNDPDYVPNTDAASELQLDESIQEVPSSQESLVDGSGSIEERLQEEEEEEEEQEFQEVNIIVDQPLDTGAGIVIALHGNRDDYMKRKPNDISSFWNCYNYAEDKKCSFSPKNLLGSKSEKKLDERKLN</sequence>
<evidence type="ECO:0000313" key="2">
    <source>
        <dbReference type="EMBL" id="ELT91313.1"/>
    </source>
</evidence>
<organism evidence="2">
    <name type="scientific">Capitella teleta</name>
    <name type="common">Polychaete worm</name>
    <dbReference type="NCBI Taxonomy" id="283909"/>
    <lineage>
        <taxon>Eukaryota</taxon>
        <taxon>Metazoa</taxon>
        <taxon>Spiralia</taxon>
        <taxon>Lophotrochozoa</taxon>
        <taxon>Annelida</taxon>
        <taxon>Polychaeta</taxon>
        <taxon>Sedentaria</taxon>
        <taxon>Scolecida</taxon>
        <taxon>Capitellidae</taxon>
        <taxon>Capitella</taxon>
    </lineage>
</organism>
<feature type="region of interest" description="Disordered" evidence="1">
    <location>
        <begin position="1"/>
        <end position="24"/>
    </location>
</feature>
<dbReference type="Proteomes" id="UP000014760">
    <property type="component" value="Unassembled WGS sequence"/>
</dbReference>
<reference evidence="2 4" key="2">
    <citation type="journal article" date="2013" name="Nature">
        <title>Insights into bilaterian evolution from three spiralian genomes.</title>
        <authorList>
            <person name="Simakov O."/>
            <person name="Marletaz F."/>
            <person name="Cho S.J."/>
            <person name="Edsinger-Gonzales E."/>
            <person name="Havlak P."/>
            <person name="Hellsten U."/>
            <person name="Kuo D.H."/>
            <person name="Larsson T."/>
            <person name="Lv J."/>
            <person name="Arendt D."/>
            <person name="Savage R."/>
            <person name="Osoegawa K."/>
            <person name="de Jong P."/>
            <person name="Grimwood J."/>
            <person name="Chapman J.A."/>
            <person name="Shapiro H."/>
            <person name="Aerts A."/>
            <person name="Otillar R.P."/>
            <person name="Terry A.Y."/>
            <person name="Boore J.L."/>
            <person name="Grigoriev I.V."/>
            <person name="Lindberg D.R."/>
            <person name="Seaver E.C."/>
            <person name="Weisblat D.A."/>
            <person name="Putnam N.H."/>
            <person name="Rokhsar D.S."/>
        </authorList>
    </citation>
    <scope>NUCLEOTIDE SEQUENCE</scope>
    <source>
        <strain evidence="2 4">I ESC-2004</strain>
    </source>
</reference>
<accession>R7TC82</accession>
<proteinExistence type="predicted"/>
<dbReference type="EMBL" id="KB310551">
    <property type="protein sequence ID" value="ELT91313.1"/>
    <property type="molecule type" value="Genomic_DNA"/>
</dbReference>
<dbReference type="HOGENOM" id="CLU_1112225_0_0_1"/>